<evidence type="ECO:0000313" key="2">
    <source>
        <dbReference type="Proteomes" id="UP000242367"/>
    </source>
</evidence>
<sequence length="408" mass="43558">MTQRPRGRAGYVADLGALLWPAPRTVAIGRDAAPPRPALRRYLLVPHAREPRLMLPAGRRAGAAAVLGFNKDRSRKASLLSHVLAAGLRSGLARPLLRDRITIGGAPGTGGAPDIEAHLGAVFGADVVVGLHIGPDRANRKPVAQVLSASGRTLGYAKIGINPLTRELVRAERTALELLNARSLPTVRVPTVRHAGEWNGLEILVLDPLPVWSRHVPYDEGRMVAAVQEVAAVAGLSEARLATSPYLADLRERAAKTASPGGEAIRAALDRLAARDGDLVLPFGAWHGDWTAWNMAALPGSLLVWDWERYGEGVPVGYDAVHYVMQDAITEGRATARQAAEDGVADAARLLAPLGLDARRATLVALLYLAELGTRYLTDRQDEAGAALGRLDTWLLPVLTAWSERPAG</sequence>
<dbReference type="RefSeq" id="WP_103561995.1">
    <property type="nucleotide sequence ID" value="NZ_MTBP01000001.1"/>
</dbReference>
<dbReference type="EMBL" id="MTBP01000001">
    <property type="protein sequence ID" value="POM27131.1"/>
    <property type="molecule type" value="Genomic_DNA"/>
</dbReference>
<dbReference type="Proteomes" id="UP000242367">
    <property type="component" value="Unassembled WGS sequence"/>
</dbReference>
<protein>
    <recommendedName>
        <fullName evidence="3">Phosphotransferase</fullName>
    </recommendedName>
</protein>
<accession>A0A2P4UPZ8</accession>
<evidence type="ECO:0008006" key="3">
    <source>
        <dbReference type="Google" id="ProtNLM"/>
    </source>
</evidence>
<comment type="caution">
    <text evidence="1">The sequence shown here is derived from an EMBL/GenBank/DDBJ whole genome shotgun (WGS) entry which is preliminary data.</text>
</comment>
<proteinExistence type="predicted"/>
<evidence type="ECO:0000313" key="1">
    <source>
        <dbReference type="EMBL" id="POM27131.1"/>
    </source>
</evidence>
<dbReference type="SUPFAM" id="SSF56112">
    <property type="entry name" value="Protein kinase-like (PK-like)"/>
    <property type="match status" value="1"/>
</dbReference>
<keyword evidence="2" id="KW-1185">Reference proteome</keyword>
<organism evidence="1 2">
    <name type="scientific">Actinomadura rubteroloni</name>
    <dbReference type="NCBI Taxonomy" id="1926885"/>
    <lineage>
        <taxon>Bacteria</taxon>
        <taxon>Bacillati</taxon>
        <taxon>Actinomycetota</taxon>
        <taxon>Actinomycetes</taxon>
        <taxon>Streptosporangiales</taxon>
        <taxon>Thermomonosporaceae</taxon>
        <taxon>Actinomadura</taxon>
    </lineage>
</organism>
<name>A0A2P4UPZ8_9ACTN</name>
<dbReference type="AlphaFoldDB" id="A0A2P4UPZ8"/>
<dbReference type="InterPro" id="IPR011009">
    <property type="entry name" value="Kinase-like_dom_sf"/>
</dbReference>
<reference evidence="1 2" key="1">
    <citation type="journal article" date="2017" name="Chemistry">
        <title>Isolation, Biosynthesis and Chemical Modifications of Rubterolones A-F: Rare Tropolone Alkaloids from Actinomadura sp. 5-2.</title>
        <authorList>
            <person name="Guo H."/>
            <person name="Benndorf R."/>
            <person name="Leichnitz D."/>
            <person name="Klassen J.L."/>
            <person name="Vollmers J."/>
            <person name="Gorls H."/>
            <person name="Steinacker M."/>
            <person name="Weigel C."/>
            <person name="Dahse H.M."/>
            <person name="Kaster A.K."/>
            <person name="de Beer Z.W."/>
            <person name="Poulsen M."/>
            <person name="Beemelmanns C."/>
        </authorList>
    </citation>
    <scope>NUCLEOTIDE SEQUENCE [LARGE SCALE GENOMIC DNA]</scope>
    <source>
        <strain evidence="1 2">5-2</strain>
    </source>
</reference>
<gene>
    <name evidence="1" type="ORF">BTM25_15410</name>
</gene>